<accession>A0A233RB83</accession>
<sequence length="344" mass="38307">MRPLFFLALLLSSQVGAVEILTTVKPLQLIANAITEGGKPAGLLLKPGTSPHDYSLKPSDLRRIKNADLVIWVGPELEGFLTPLLGNSDNGLALMAQMPASAHDHHEGHDHDDHQEHDHHDGHAAHEHHDHDSHDAHEHRDHDGHEAHEDHHDKVEIADDSAEDEHDHDHGGRDPHIWLDPHHALHIARLIAERLGELDPANLDRYQANLVRFESTLADTDKRVAERLAPAQDKGYFVFHDAYGYWEDHYDIPSLGHFTINPERAPGAQTVTRIHQALLDASAECVFAEPQFRPAVVNAVVRGTQARVAVLDPLASDIEAGPDGYFDFMLKLSENMAVCLLNER</sequence>
<dbReference type="GO" id="GO:0042597">
    <property type="term" value="C:periplasmic space"/>
    <property type="evidence" value="ECO:0007669"/>
    <property type="project" value="UniProtKB-SubCell"/>
</dbReference>
<evidence type="ECO:0000256" key="12">
    <source>
        <dbReference type="ARBA" id="ARBA00045516"/>
    </source>
</evidence>
<keyword evidence="7" id="KW-0574">Periplasm</keyword>
<keyword evidence="5" id="KW-0479">Metal-binding</keyword>
<dbReference type="Pfam" id="PF01297">
    <property type="entry name" value="ZnuA"/>
    <property type="match status" value="1"/>
</dbReference>
<evidence type="ECO:0000313" key="16">
    <source>
        <dbReference type="Proteomes" id="UP000242757"/>
    </source>
</evidence>
<evidence type="ECO:0000313" key="15">
    <source>
        <dbReference type="EMBL" id="OXY80653.1"/>
    </source>
</evidence>
<evidence type="ECO:0000256" key="13">
    <source>
        <dbReference type="SAM" id="MobiDB-lite"/>
    </source>
</evidence>
<comment type="subcellular location">
    <subcellularLocation>
        <location evidence="1">Periplasm</location>
    </subcellularLocation>
</comment>
<evidence type="ECO:0000256" key="4">
    <source>
        <dbReference type="ARBA" id="ARBA00022448"/>
    </source>
</evidence>
<keyword evidence="9" id="KW-0864">Zinc transport</keyword>
<dbReference type="GO" id="GO:0006829">
    <property type="term" value="P:zinc ion transport"/>
    <property type="evidence" value="ECO:0007669"/>
    <property type="project" value="UniProtKB-KW"/>
</dbReference>
<dbReference type="SUPFAM" id="SSF53807">
    <property type="entry name" value="Helical backbone' metal receptor"/>
    <property type="match status" value="1"/>
</dbReference>
<keyword evidence="10" id="KW-0406">Ion transport</keyword>
<dbReference type="Proteomes" id="UP000242757">
    <property type="component" value="Unassembled WGS sequence"/>
</dbReference>
<evidence type="ECO:0000256" key="5">
    <source>
        <dbReference type="ARBA" id="ARBA00022723"/>
    </source>
</evidence>
<dbReference type="RefSeq" id="WP_094201815.1">
    <property type="nucleotide sequence ID" value="NZ_NBIM01000008.1"/>
</dbReference>
<evidence type="ECO:0000256" key="1">
    <source>
        <dbReference type="ARBA" id="ARBA00004418"/>
    </source>
</evidence>
<keyword evidence="11" id="KW-1015">Disulfide bond</keyword>
<reference evidence="15 16" key="1">
    <citation type="submission" date="2017-08" db="EMBL/GenBank/DDBJ databases">
        <title>A Genome Sequence of Oceanimonas doudoroffii ATCC 27123T.</title>
        <authorList>
            <person name="Brennan M.A."/>
            <person name="Maclea K.S."/>
            <person name="Mcclelland W.D."/>
            <person name="Trachtenberg A.M."/>
        </authorList>
    </citation>
    <scope>NUCLEOTIDE SEQUENCE [LARGE SCALE GENOMIC DNA]</scope>
    <source>
        <strain evidence="15 16">ATCC 27123</strain>
    </source>
</reference>
<dbReference type="EMBL" id="NBIM01000008">
    <property type="protein sequence ID" value="OXY80653.1"/>
    <property type="molecule type" value="Genomic_DNA"/>
</dbReference>
<feature type="compositionally biased region" description="Basic and acidic residues" evidence="13">
    <location>
        <begin position="102"/>
        <end position="151"/>
    </location>
</feature>
<evidence type="ECO:0000256" key="6">
    <source>
        <dbReference type="ARBA" id="ARBA00022729"/>
    </source>
</evidence>
<evidence type="ECO:0000256" key="11">
    <source>
        <dbReference type="ARBA" id="ARBA00023157"/>
    </source>
</evidence>
<dbReference type="InterPro" id="IPR006127">
    <property type="entry name" value="ZnuA-like"/>
</dbReference>
<evidence type="ECO:0000256" key="3">
    <source>
        <dbReference type="ARBA" id="ARBA00015915"/>
    </source>
</evidence>
<dbReference type="PANTHER" id="PTHR42953:SF3">
    <property type="entry name" value="HIGH-AFFINITY ZINC UPTAKE SYSTEM PROTEIN ZNUA"/>
    <property type="match status" value="1"/>
</dbReference>
<dbReference type="Gene3D" id="3.40.50.1980">
    <property type="entry name" value="Nitrogenase molybdenum iron protein domain"/>
    <property type="match status" value="3"/>
</dbReference>
<proteinExistence type="inferred from homology"/>
<protein>
    <recommendedName>
        <fullName evidence="3">High-affinity zinc uptake system protein ZnuA</fullName>
    </recommendedName>
</protein>
<keyword evidence="16" id="KW-1185">Reference proteome</keyword>
<evidence type="ECO:0000256" key="7">
    <source>
        <dbReference type="ARBA" id="ARBA00022764"/>
    </source>
</evidence>
<keyword evidence="8" id="KW-0862">Zinc</keyword>
<gene>
    <name evidence="15" type="ORF">B6S08_16025</name>
</gene>
<evidence type="ECO:0000256" key="2">
    <source>
        <dbReference type="ARBA" id="ARBA00011028"/>
    </source>
</evidence>
<dbReference type="InterPro" id="IPR050492">
    <property type="entry name" value="Bact_metal-bind_prot9"/>
</dbReference>
<keyword evidence="6 14" id="KW-0732">Signal</keyword>
<evidence type="ECO:0000256" key="10">
    <source>
        <dbReference type="ARBA" id="ARBA00023065"/>
    </source>
</evidence>
<keyword evidence="4" id="KW-0813">Transport</keyword>
<name>A0A233RB83_9GAMM</name>
<feature type="region of interest" description="Disordered" evidence="13">
    <location>
        <begin position="100"/>
        <end position="151"/>
    </location>
</feature>
<comment type="similarity">
    <text evidence="2">Belongs to the bacterial solute-binding protein 9 family.</text>
</comment>
<dbReference type="OrthoDB" id="7346865at2"/>
<evidence type="ECO:0000256" key="14">
    <source>
        <dbReference type="SAM" id="SignalP"/>
    </source>
</evidence>
<dbReference type="GO" id="GO:0046872">
    <property type="term" value="F:metal ion binding"/>
    <property type="evidence" value="ECO:0007669"/>
    <property type="project" value="UniProtKB-KW"/>
</dbReference>
<dbReference type="CDD" id="cd01019">
    <property type="entry name" value="ZnuA"/>
    <property type="match status" value="1"/>
</dbReference>
<dbReference type="PANTHER" id="PTHR42953">
    <property type="entry name" value="HIGH-AFFINITY ZINC UPTAKE SYSTEM PROTEIN ZNUA-RELATED"/>
    <property type="match status" value="1"/>
</dbReference>
<comment type="function">
    <text evidence="12">Part of the ATP-binding cassette (ABC) transport system ZnuABC involved in zinc import. Binds zinc with high affinity and specificity and delivers it to the membrane permease for translocation into the cytoplasm.</text>
</comment>
<comment type="caution">
    <text evidence="15">The sequence shown here is derived from an EMBL/GenBank/DDBJ whole genome shotgun (WGS) entry which is preliminary data.</text>
</comment>
<feature type="signal peptide" evidence="14">
    <location>
        <begin position="1"/>
        <end position="17"/>
    </location>
</feature>
<feature type="chain" id="PRO_5012579211" description="High-affinity zinc uptake system protein ZnuA" evidence="14">
    <location>
        <begin position="18"/>
        <end position="344"/>
    </location>
</feature>
<dbReference type="AlphaFoldDB" id="A0A233RB83"/>
<evidence type="ECO:0000256" key="8">
    <source>
        <dbReference type="ARBA" id="ARBA00022833"/>
    </source>
</evidence>
<organism evidence="15 16">
    <name type="scientific">Oceanimonas doudoroffii</name>
    <dbReference type="NCBI Taxonomy" id="84158"/>
    <lineage>
        <taxon>Bacteria</taxon>
        <taxon>Pseudomonadati</taxon>
        <taxon>Pseudomonadota</taxon>
        <taxon>Gammaproteobacteria</taxon>
        <taxon>Aeromonadales</taxon>
        <taxon>Aeromonadaceae</taxon>
        <taxon>Oceanimonas</taxon>
    </lineage>
</organism>
<evidence type="ECO:0000256" key="9">
    <source>
        <dbReference type="ARBA" id="ARBA00022906"/>
    </source>
</evidence>
<dbReference type="InterPro" id="IPR035520">
    <property type="entry name" value="ZnuA"/>
</dbReference>